<evidence type="ECO:0000256" key="3">
    <source>
        <dbReference type="ARBA" id="ARBA00022840"/>
    </source>
</evidence>
<dbReference type="SUPFAM" id="SSF50891">
    <property type="entry name" value="Cyclophilin-like"/>
    <property type="match status" value="1"/>
</dbReference>
<feature type="region of interest" description="Disordered" evidence="4">
    <location>
        <begin position="93"/>
        <end position="148"/>
    </location>
</feature>
<dbReference type="GO" id="GO:0005524">
    <property type="term" value="F:ATP binding"/>
    <property type="evidence" value="ECO:0007669"/>
    <property type="project" value="UniProtKB-KW"/>
</dbReference>
<keyword evidence="2 6" id="KW-0378">Hydrolase</keyword>
<evidence type="ECO:0000256" key="4">
    <source>
        <dbReference type="SAM" id="MobiDB-lite"/>
    </source>
</evidence>
<proteinExistence type="predicted"/>
<dbReference type="AlphaFoldDB" id="A0A1C4YDI3"/>
<feature type="compositionally biased region" description="Basic and acidic residues" evidence="4">
    <location>
        <begin position="97"/>
        <end position="111"/>
    </location>
</feature>
<dbReference type="Pfam" id="PF02626">
    <property type="entry name" value="CT_A_B"/>
    <property type="match status" value="1"/>
</dbReference>
<dbReference type="SMART" id="SM00797">
    <property type="entry name" value="AHS2"/>
    <property type="match status" value="1"/>
</dbReference>
<keyword evidence="7" id="KW-1185">Reference proteome</keyword>
<dbReference type="PANTHER" id="PTHR43309">
    <property type="entry name" value="5-OXOPROLINASE SUBUNIT C"/>
    <property type="match status" value="1"/>
</dbReference>
<name>A0A1C4YDI3_MICVI</name>
<evidence type="ECO:0000256" key="2">
    <source>
        <dbReference type="ARBA" id="ARBA00022801"/>
    </source>
</evidence>
<sequence>MGSQHLGDQPPTVDFRQHQPADLQGVVAHVHMPMAATSERPGLVGASQPKPFNLAETTGEHLDGLRTVVRAELRGELGLRQHGHMVTRTIAVTGTQRRQERLPGLLNRREPSGFPPNHAEDPNRRATKDEANYRQTSDNPPVDSLDAPHWRLPFPARRPSLAAPLTLDHLHNPLPSEGLVAGAIQIPPSGQPVIFLADHPVTGGYPVLGVVRARSLPLLAQARPGQRLRLRVT</sequence>
<dbReference type="Gene3D" id="2.40.100.10">
    <property type="entry name" value="Cyclophilin-like"/>
    <property type="match status" value="1"/>
</dbReference>
<evidence type="ECO:0000256" key="1">
    <source>
        <dbReference type="ARBA" id="ARBA00022741"/>
    </source>
</evidence>
<feature type="compositionally biased region" description="Basic and acidic residues" evidence="4">
    <location>
        <begin position="118"/>
        <end position="132"/>
    </location>
</feature>
<dbReference type="PANTHER" id="PTHR43309:SF3">
    <property type="entry name" value="5-OXOPROLINASE SUBUNIT C"/>
    <property type="match status" value="1"/>
</dbReference>
<dbReference type="Proteomes" id="UP000198242">
    <property type="component" value="Chromosome I"/>
</dbReference>
<protein>
    <submittedName>
        <fullName evidence="6">Allophanate hydrolase subunit 2</fullName>
    </submittedName>
</protein>
<evidence type="ECO:0000313" key="7">
    <source>
        <dbReference type="Proteomes" id="UP000198242"/>
    </source>
</evidence>
<organism evidence="6 7">
    <name type="scientific">Micromonospora viridifaciens</name>
    <dbReference type="NCBI Taxonomy" id="1881"/>
    <lineage>
        <taxon>Bacteria</taxon>
        <taxon>Bacillati</taxon>
        <taxon>Actinomycetota</taxon>
        <taxon>Actinomycetes</taxon>
        <taxon>Micromonosporales</taxon>
        <taxon>Micromonosporaceae</taxon>
        <taxon>Micromonospora</taxon>
    </lineage>
</organism>
<dbReference type="EMBL" id="LT607411">
    <property type="protein sequence ID" value="SCF18793.1"/>
    <property type="molecule type" value="Genomic_DNA"/>
</dbReference>
<dbReference type="InterPro" id="IPR029000">
    <property type="entry name" value="Cyclophilin-like_dom_sf"/>
</dbReference>
<reference evidence="7" key="1">
    <citation type="submission" date="2016-06" db="EMBL/GenBank/DDBJ databases">
        <authorList>
            <person name="Varghese N."/>
            <person name="Submissions Spin"/>
        </authorList>
    </citation>
    <scope>NUCLEOTIDE SEQUENCE [LARGE SCALE GENOMIC DNA]</scope>
    <source>
        <strain evidence="7">DSM 43909</strain>
    </source>
</reference>
<keyword evidence="1" id="KW-0547">Nucleotide-binding</keyword>
<evidence type="ECO:0000259" key="5">
    <source>
        <dbReference type="SMART" id="SM00797"/>
    </source>
</evidence>
<keyword evidence="3" id="KW-0067">ATP-binding</keyword>
<evidence type="ECO:0000313" key="6">
    <source>
        <dbReference type="EMBL" id="SCF18793.1"/>
    </source>
</evidence>
<dbReference type="GO" id="GO:0016787">
    <property type="term" value="F:hydrolase activity"/>
    <property type="evidence" value="ECO:0007669"/>
    <property type="project" value="UniProtKB-KW"/>
</dbReference>
<feature type="domain" description="Carboxyltransferase" evidence="5">
    <location>
        <begin position="5"/>
        <end position="233"/>
    </location>
</feature>
<gene>
    <name evidence="6" type="ORF">GA0074695_4152</name>
</gene>
<dbReference type="InterPro" id="IPR003778">
    <property type="entry name" value="CT_A_B"/>
</dbReference>
<dbReference type="InterPro" id="IPR052708">
    <property type="entry name" value="PxpC"/>
</dbReference>
<accession>A0A1C4YDI3</accession>